<dbReference type="Gene3D" id="1.20.144.10">
    <property type="entry name" value="Phosphatidic acid phosphatase type 2/haloperoxidase"/>
    <property type="match status" value="1"/>
</dbReference>
<dbReference type="GO" id="GO:0042392">
    <property type="term" value="F:sphingosine-1-phosphate phosphatase activity"/>
    <property type="evidence" value="ECO:0007669"/>
    <property type="project" value="TreeGrafter"/>
</dbReference>
<feature type="transmembrane region" description="Helical" evidence="1">
    <location>
        <begin position="66"/>
        <end position="83"/>
    </location>
</feature>
<feature type="transmembrane region" description="Helical" evidence="1">
    <location>
        <begin position="160"/>
        <end position="179"/>
    </location>
</feature>
<feature type="domain" description="Phosphatidic acid phosphatase type 2/haloperoxidase" evidence="2">
    <location>
        <begin position="66"/>
        <end position="176"/>
    </location>
</feature>
<proteinExistence type="predicted"/>
<sequence length="184" mass="21297">MGKRNTQSYYIEMDFFKTNDLPNININIMTKLFSDGEKTAGIVGFFGPLIIALICVSQLWNQKPFLYAYIIGFVINKYINQFLKNAIKQPRPNNGKSLINESYSHEDLYGMPSFHAQSGFYSIAYLFFVKPSTLLFGVQILIVLSTLYQRWSYRRHTFEQLSVGSFIGGIFGYLIYYLTKRILV</sequence>
<dbReference type="SMART" id="SM00014">
    <property type="entry name" value="acidPPc"/>
    <property type="match status" value="1"/>
</dbReference>
<reference evidence="3" key="1">
    <citation type="journal article" date="2020" name="Nature">
        <title>Giant virus diversity and host interactions through global metagenomics.</title>
        <authorList>
            <person name="Schulz F."/>
            <person name="Roux S."/>
            <person name="Paez-Espino D."/>
            <person name="Jungbluth S."/>
            <person name="Walsh D.A."/>
            <person name="Denef V.J."/>
            <person name="McMahon K.D."/>
            <person name="Konstantinidis K.T."/>
            <person name="Eloe-Fadrosh E.A."/>
            <person name="Kyrpides N.C."/>
            <person name="Woyke T."/>
        </authorList>
    </citation>
    <scope>NUCLEOTIDE SEQUENCE</scope>
    <source>
        <strain evidence="3">GVMAG-M-3300027708-5</strain>
    </source>
</reference>
<keyword evidence="1" id="KW-0812">Transmembrane</keyword>
<feature type="transmembrane region" description="Helical" evidence="1">
    <location>
        <begin position="39"/>
        <end position="60"/>
    </location>
</feature>
<accession>A0A6C0JHU8</accession>
<evidence type="ECO:0000256" key="1">
    <source>
        <dbReference type="SAM" id="Phobius"/>
    </source>
</evidence>
<dbReference type="EMBL" id="MN740408">
    <property type="protein sequence ID" value="QHU05169.1"/>
    <property type="molecule type" value="Genomic_DNA"/>
</dbReference>
<dbReference type="Pfam" id="PF01569">
    <property type="entry name" value="PAP2"/>
    <property type="match status" value="1"/>
</dbReference>
<evidence type="ECO:0000259" key="2">
    <source>
        <dbReference type="SMART" id="SM00014"/>
    </source>
</evidence>
<protein>
    <recommendedName>
        <fullName evidence="2">Phosphatidic acid phosphatase type 2/haloperoxidase domain-containing protein</fullName>
    </recommendedName>
</protein>
<keyword evidence="1" id="KW-1133">Transmembrane helix</keyword>
<dbReference type="InterPro" id="IPR000326">
    <property type="entry name" value="PAP2/HPO"/>
</dbReference>
<dbReference type="SUPFAM" id="SSF48317">
    <property type="entry name" value="Acid phosphatase/Vanadium-dependent haloperoxidase"/>
    <property type="match status" value="1"/>
</dbReference>
<dbReference type="PANTHER" id="PTHR14969:SF13">
    <property type="entry name" value="AT30094P"/>
    <property type="match status" value="1"/>
</dbReference>
<dbReference type="PANTHER" id="PTHR14969">
    <property type="entry name" value="SPHINGOSINE-1-PHOSPHATE PHOSPHOHYDROLASE"/>
    <property type="match status" value="1"/>
</dbReference>
<dbReference type="AlphaFoldDB" id="A0A6C0JHU8"/>
<organism evidence="3">
    <name type="scientific">viral metagenome</name>
    <dbReference type="NCBI Taxonomy" id="1070528"/>
    <lineage>
        <taxon>unclassified sequences</taxon>
        <taxon>metagenomes</taxon>
        <taxon>organismal metagenomes</taxon>
    </lineage>
</organism>
<dbReference type="InterPro" id="IPR036938">
    <property type="entry name" value="PAP2/HPO_sf"/>
</dbReference>
<feature type="transmembrane region" description="Helical" evidence="1">
    <location>
        <begin position="123"/>
        <end position="148"/>
    </location>
</feature>
<name>A0A6C0JHU8_9ZZZZ</name>
<keyword evidence="1" id="KW-0472">Membrane</keyword>
<evidence type="ECO:0000313" key="3">
    <source>
        <dbReference type="EMBL" id="QHU05169.1"/>
    </source>
</evidence>